<evidence type="ECO:0000313" key="2">
    <source>
        <dbReference type="EMBL" id="CAD2218931.1"/>
    </source>
</evidence>
<keyword evidence="1" id="KW-0812">Transmembrane</keyword>
<dbReference type="EMBL" id="LR877156">
    <property type="protein sequence ID" value="CAD2218931.1"/>
    <property type="molecule type" value="Genomic_DNA"/>
</dbReference>
<feature type="transmembrane region" description="Helical" evidence="1">
    <location>
        <begin position="116"/>
        <end position="136"/>
    </location>
</feature>
<dbReference type="VEuPathDB" id="TriTrypDB:ADEAN_000642400"/>
<dbReference type="Proteomes" id="UP000515908">
    <property type="component" value="Chromosome 12"/>
</dbReference>
<keyword evidence="1" id="KW-0472">Membrane</keyword>
<dbReference type="InterPro" id="IPR009944">
    <property type="entry name" value="Amastin"/>
</dbReference>
<proteinExistence type="predicted"/>
<feature type="transmembrane region" description="Helical" evidence="1">
    <location>
        <begin position="38"/>
        <end position="63"/>
    </location>
</feature>
<evidence type="ECO:0000313" key="3">
    <source>
        <dbReference type="Proteomes" id="UP000515908"/>
    </source>
</evidence>
<accession>A0A7G2CJ01</accession>
<organism evidence="2 3">
    <name type="scientific">Angomonas deanei</name>
    <dbReference type="NCBI Taxonomy" id="59799"/>
    <lineage>
        <taxon>Eukaryota</taxon>
        <taxon>Discoba</taxon>
        <taxon>Euglenozoa</taxon>
        <taxon>Kinetoplastea</taxon>
        <taxon>Metakinetoplastina</taxon>
        <taxon>Trypanosomatida</taxon>
        <taxon>Trypanosomatidae</taxon>
        <taxon>Strigomonadinae</taxon>
        <taxon>Angomonas</taxon>
    </lineage>
</organism>
<feature type="transmembrane region" description="Helical" evidence="1">
    <location>
        <begin position="75"/>
        <end position="96"/>
    </location>
</feature>
<evidence type="ECO:0000256" key="1">
    <source>
        <dbReference type="SAM" id="Phobius"/>
    </source>
</evidence>
<reference evidence="2 3" key="1">
    <citation type="submission" date="2020-08" db="EMBL/GenBank/DDBJ databases">
        <authorList>
            <person name="Newling K."/>
            <person name="Davey J."/>
            <person name="Forrester S."/>
        </authorList>
    </citation>
    <scope>NUCLEOTIDE SEQUENCE [LARGE SCALE GENOMIC DNA]</scope>
    <source>
        <strain evidence="3">Crithidia deanei Carvalho (ATCC PRA-265)</strain>
    </source>
</reference>
<dbReference type="AlphaFoldDB" id="A0A7G2CJ01"/>
<keyword evidence="1" id="KW-1133">Transmembrane helix</keyword>
<protein>
    <submittedName>
        <fullName evidence="2">Amastin surface glycoprotein, putative</fullName>
    </submittedName>
</protein>
<name>A0A7G2CJ01_9TRYP</name>
<sequence length="147" mass="16576">MENVKIDIFIFQFDSDVEGVKNRYIIVEALCEEYLTRIIGYLVCQVLAVFFAVVNLIFTIPLVLGRACCSKYISFMLVLVNTVLLLIALSLGASVYNEKVCRGASLKYVGFSYGPSFALCVTNFCLGVVTLILYVVRRCMKPVRYMH</sequence>
<keyword evidence="3" id="KW-1185">Reference proteome</keyword>
<dbReference type="Pfam" id="PF07344">
    <property type="entry name" value="Amastin"/>
    <property type="match status" value="1"/>
</dbReference>
<gene>
    <name evidence="2" type="ORF">ADEAN_000642400</name>
</gene>